<evidence type="ECO:0000256" key="3">
    <source>
        <dbReference type="ARBA" id="ARBA00022801"/>
    </source>
</evidence>
<evidence type="ECO:0000256" key="2">
    <source>
        <dbReference type="ARBA" id="ARBA00022723"/>
    </source>
</evidence>
<feature type="binding site" evidence="5">
    <location>
        <position position="131"/>
    </location>
    <ligand>
        <name>Zn(2+)</name>
        <dbReference type="ChEBI" id="CHEBI:29105"/>
        <label>1</label>
    </ligand>
</feature>
<feature type="binding site" evidence="5">
    <location>
        <position position="146"/>
    </location>
    <ligand>
        <name>Ca(2+)</name>
        <dbReference type="ChEBI" id="CHEBI:29108"/>
        <label>3</label>
    </ligand>
</feature>
<dbReference type="GO" id="GO:0006508">
    <property type="term" value="P:proteolysis"/>
    <property type="evidence" value="ECO:0007669"/>
    <property type="project" value="UniProtKB-KW"/>
</dbReference>
<reference evidence="7 8" key="1">
    <citation type="journal article" date="2020" name="Mol. Plant">
        <title>The Chromosome-Based Rubber Tree Genome Provides New Insights into Spurge Genome Evolution and Rubber Biosynthesis.</title>
        <authorList>
            <person name="Liu J."/>
            <person name="Shi C."/>
            <person name="Shi C.C."/>
            <person name="Li W."/>
            <person name="Zhang Q.J."/>
            <person name="Zhang Y."/>
            <person name="Li K."/>
            <person name="Lu H.F."/>
            <person name="Shi C."/>
            <person name="Zhu S.T."/>
            <person name="Xiao Z.Y."/>
            <person name="Nan H."/>
            <person name="Yue Y."/>
            <person name="Zhu X.G."/>
            <person name="Wu Y."/>
            <person name="Hong X.N."/>
            <person name="Fan G.Y."/>
            <person name="Tong Y."/>
            <person name="Zhang D."/>
            <person name="Mao C.L."/>
            <person name="Liu Y.L."/>
            <person name="Hao S.J."/>
            <person name="Liu W.Q."/>
            <person name="Lv M.Q."/>
            <person name="Zhang H.B."/>
            <person name="Liu Y."/>
            <person name="Hu-Tang G.R."/>
            <person name="Wang J.P."/>
            <person name="Wang J.H."/>
            <person name="Sun Y.H."/>
            <person name="Ni S.B."/>
            <person name="Chen W.B."/>
            <person name="Zhang X.C."/>
            <person name="Jiao Y.N."/>
            <person name="Eichler E.E."/>
            <person name="Li G.H."/>
            <person name="Liu X."/>
            <person name="Gao L.Z."/>
        </authorList>
    </citation>
    <scope>NUCLEOTIDE SEQUENCE [LARGE SCALE GENOMIC DNA]</scope>
    <source>
        <strain evidence="8">cv. GT1</strain>
        <tissue evidence="7">Leaf</tissue>
    </source>
</reference>
<accession>A0A6A6M858</accession>
<evidence type="ECO:0000256" key="1">
    <source>
        <dbReference type="ARBA" id="ARBA00022670"/>
    </source>
</evidence>
<keyword evidence="2 5" id="KW-0479">Metal-binding</keyword>
<dbReference type="InterPro" id="IPR024079">
    <property type="entry name" value="MetalloPept_cat_dom_sf"/>
</dbReference>
<keyword evidence="1" id="KW-0645">Protease</keyword>
<dbReference type="PRINTS" id="PR00138">
    <property type="entry name" value="MATRIXIN"/>
</dbReference>
<dbReference type="GO" id="GO:0030574">
    <property type="term" value="P:collagen catabolic process"/>
    <property type="evidence" value="ECO:0007669"/>
    <property type="project" value="TreeGrafter"/>
</dbReference>
<feature type="domain" description="Peptidase metallopeptidase" evidence="6">
    <location>
        <begin position="56"/>
        <end position="163"/>
    </location>
</feature>
<sequence>MDSDQSTDAKREGELYPFLRDLFSIANVGEQHEVWDFLFVSSKKNCSFGKSSSVMRTLVASKYNVTYGFHHRTPVRAMDPVTRAFQTWAANTHFKFSKVQDYGTADITTGFHSGRHGNGTPFDGRGGILAHAFAPQDGRFHYDADEAWALGATQGAFDLEIVT</sequence>
<keyword evidence="3" id="KW-0378">Hydrolase</keyword>
<dbReference type="Proteomes" id="UP000467840">
    <property type="component" value="Chromosome 17"/>
</dbReference>
<gene>
    <name evidence="7" type="ORF">GH714_011353</name>
</gene>
<dbReference type="GO" id="GO:0008270">
    <property type="term" value="F:zinc ion binding"/>
    <property type="evidence" value="ECO:0007669"/>
    <property type="project" value="InterPro"/>
</dbReference>
<dbReference type="GO" id="GO:0030198">
    <property type="term" value="P:extracellular matrix organization"/>
    <property type="evidence" value="ECO:0007669"/>
    <property type="project" value="TreeGrafter"/>
</dbReference>
<dbReference type="GO" id="GO:0031012">
    <property type="term" value="C:extracellular matrix"/>
    <property type="evidence" value="ECO:0007669"/>
    <property type="project" value="InterPro"/>
</dbReference>
<dbReference type="SUPFAM" id="SSF55486">
    <property type="entry name" value="Metalloproteases ('zincins'), catalytic domain"/>
    <property type="match status" value="1"/>
</dbReference>
<evidence type="ECO:0000313" key="8">
    <source>
        <dbReference type="Proteomes" id="UP000467840"/>
    </source>
</evidence>
<feature type="binding site" evidence="5">
    <location>
        <position position="141"/>
    </location>
    <ligand>
        <name>Zn(2+)</name>
        <dbReference type="ChEBI" id="CHEBI:29105"/>
        <label>1</label>
    </ligand>
</feature>
<protein>
    <recommendedName>
        <fullName evidence="6">Peptidase metallopeptidase domain-containing protein</fullName>
    </recommendedName>
</protein>
<feature type="binding site" evidence="5">
    <location>
        <position position="116"/>
    </location>
    <ligand>
        <name>Zn(2+)</name>
        <dbReference type="ChEBI" id="CHEBI:29105"/>
        <label>1</label>
    </ligand>
</feature>
<feature type="binding site" evidence="5">
    <location>
        <position position="143"/>
    </location>
    <ligand>
        <name>Ca(2+)</name>
        <dbReference type="ChEBI" id="CHEBI:29108"/>
        <label>3</label>
    </ligand>
</feature>
<feature type="binding site" evidence="5">
    <location>
        <position position="146"/>
    </location>
    <ligand>
        <name>Ca(2+)</name>
        <dbReference type="ChEBI" id="CHEBI:29108"/>
        <label>1</label>
    </ligand>
</feature>
<dbReference type="InterPro" id="IPR001818">
    <property type="entry name" value="Pept_M10_metallopeptidase"/>
</dbReference>
<keyword evidence="8" id="KW-1185">Reference proteome</keyword>
<keyword evidence="4 5" id="KW-0862">Zinc</keyword>
<dbReference type="SMART" id="SM00235">
    <property type="entry name" value="ZnMc"/>
    <property type="match status" value="1"/>
</dbReference>
<comment type="cofactor">
    <cofactor evidence="5">
        <name>Ca(2+)</name>
        <dbReference type="ChEBI" id="CHEBI:29108"/>
    </cofactor>
    <text evidence="5">Can bind about 5 Ca(2+) ions per subunit.</text>
</comment>
<evidence type="ECO:0000259" key="6">
    <source>
        <dbReference type="SMART" id="SM00235"/>
    </source>
</evidence>
<evidence type="ECO:0000313" key="7">
    <source>
        <dbReference type="EMBL" id="KAF2308613.1"/>
    </source>
</evidence>
<feature type="binding site" evidence="5">
    <location>
        <position position="106"/>
    </location>
    <ligand>
        <name>Ca(2+)</name>
        <dbReference type="ChEBI" id="CHEBI:29108"/>
        <label>2</label>
    </ligand>
</feature>
<dbReference type="EMBL" id="JAAGAX010000007">
    <property type="protein sequence ID" value="KAF2308613.1"/>
    <property type="molecule type" value="Genomic_DNA"/>
</dbReference>
<evidence type="ECO:0000256" key="4">
    <source>
        <dbReference type="ARBA" id="ARBA00022833"/>
    </source>
</evidence>
<dbReference type="Gene3D" id="3.40.390.10">
    <property type="entry name" value="Collagenase (Catalytic Domain)"/>
    <property type="match status" value="1"/>
</dbReference>
<comment type="caution">
    <text evidence="7">The sequence shown here is derived from an EMBL/GenBank/DDBJ whole genome shotgun (WGS) entry which is preliminary data.</text>
</comment>
<feature type="binding site" evidence="5">
    <location>
        <position position="124"/>
    </location>
    <ligand>
        <name>Ca(2+)</name>
        <dbReference type="ChEBI" id="CHEBI:29108"/>
        <label>3</label>
    </ligand>
</feature>
<feature type="binding site" evidence="5">
    <location>
        <position position="123"/>
    </location>
    <ligand>
        <name>Ca(2+)</name>
        <dbReference type="ChEBI" id="CHEBI:29108"/>
        <label>3</label>
    </ligand>
</feature>
<dbReference type="PANTHER" id="PTHR10201:SF213">
    <property type="entry name" value="METALLOENDOPROTEINASE 2-MMP-LIKE"/>
    <property type="match status" value="1"/>
</dbReference>
<evidence type="ECO:0000256" key="5">
    <source>
        <dbReference type="PIRSR" id="PIRSR621190-2"/>
    </source>
</evidence>
<proteinExistence type="predicted"/>
<dbReference type="Pfam" id="PF00413">
    <property type="entry name" value="Peptidase_M10"/>
    <property type="match status" value="1"/>
</dbReference>
<dbReference type="GO" id="GO:0004222">
    <property type="term" value="F:metalloendopeptidase activity"/>
    <property type="evidence" value="ECO:0007669"/>
    <property type="project" value="InterPro"/>
</dbReference>
<name>A0A6A6M858_HEVBR</name>
<keyword evidence="5" id="KW-0106">Calcium</keyword>
<comment type="cofactor">
    <cofactor evidence="5">
        <name>Zn(2+)</name>
        <dbReference type="ChEBI" id="CHEBI:29105"/>
    </cofactor>
    <text evidence="5">Binds 2 Zn(2+) ions per subunit.</text>
</comment>
<dbReference type="InterPro" id="IPR006026">
    <property type="entry name" value="Peptidase_Metallo"/>
</dbReference>
<organism evidence="7 8">
    <name type="scientific">Hevea brasiliensis</name>
    <name type="common">Para rubber tree</name>
    <name type="synonym">Siphonia brasiliensis</name>
    <dbReference type="NCBI Taxonomy" id="3981"/>
    <lineage>
        <taxon>Eukaryota</taxon>
        <taxon>Viridiplantae</taxon>
        <taxon>Streptophyta</taxon>
        <taxon>Embryophyta</taxon>
        <taxon>Tracheophyta</taxon>
        <taxon>Spermatophyta</taxon>
        <taxon>Magnoliopsida</taxon>
        <taxon>eudicotyledons</taxon>
        <taxon>Gunneridae</taxon>
        <taxon>Pentapetalae</taxon>
        <taxon>rosids</taxon>
        <taxon>fabids</taxon>
        <taxon>Malpighiales</taxon>
        <taxon>Euphorbiaceae</taxon>
        <taxon>Crotonoideae</taxon>
        <taxon>Micrandreae</taxon>
        <taxon>Hevea</taxon>
    </lineage>
</organism>
<dbReference type="AlphaFoldDB" id="A0A6A6M858"/>
<dbReference type="PANTHER" id="PTHR10201">
    <property type="entry name" value="MATRIX METALLOPROTEINASE"/>
    <property type="match status" value="1"/>
</dbReference>
<dbReference type="InterPro" id="IPR021190">
    <property type="entry name" value="Pept_M10A"/>
</dbReference>